<evidence type="ECO:0000256" key="4">
    <source>
        <dbReference type="ARBA" id="ARBA00022729"/>
    </source>
</evidence>
<dbReference type="Pfam" id="PF22572">
    <property type="entry name" value="GPR158_179_EC"/>
    <property type="match status" value="2"/>
</dbReference>
<keyword evidence="7" id="KW-0325">Glycoprotein</keyword>
<keyword evidence="3" id="KW-0472">Membrane</keyword>
<gene>
    <name evidence="10" type="ORF">WMSIL1_LOCUS10827</name>
</gene>
<evidence type="ECO:0000256" key="5">
    <source>
        <dbReference type="ARBA" id="ARBA00023040"/>
    </source>
</evidence>
<dbReference type="GO" id="GO:0005886">
    <property type="term" value="C:plasma membrane"/>
    <property type="evidence" value="ECO:0007669"/>
    <property type="project" value="UniProtKB-SubCell"/>
</dbReference>
<evidence type="ECO:0000313" key="11">
    <source>
        <dbReference type="Proteomes" id="UP000321570"/>
    </source>
</evidence>
<accession>A0A564Z0B7</accession>
<feature type="domain" description="GPR158/179 extracellular" evidence="9">
    <location>
        <begin position="776"/>
        <end position="849"/>
    </location>
</feature>
<evidence type="ECO:0000256" key="3">
    <source>
        <dbReference type="ARBA" id="ARBA00022475"/>
    </source>
</evidence>
<dbReference type="InterPro" id="IPR043458">
    <property type="entry name" value="GPR158/179"/>
</dbReference>
<dbReference type="Proteomes" id="UP000321570">
    <property type="component" value="Unassembled WGS sequence"/>
</dbReference>
<keyword evidence="4" id="KW-0732">Signal</keyword>
<dbReference type="PANTHER" id="PTHR32546">
    <property type="entry name" value="G-PROTEIN COUPLED RECEPTOR 158-RELATED"/>
    <property type="match status" value="1"/>
</dbReference>
<protein>
    <recommendedName>
        <fullName evidence="9">GPR158/179 extracellular domain-containing protein</fullName>
    </recommendedName>
</protein>
<dbReference type="AlphaFoldDB" id="A0A564Z0B7"/>
<evidence type="ECO:0000259" key="9">
    <source>
        <dbReference type="Pfam" id="PF22572"/>
    </source>
</evidence>
<feature type="domain" description="GPR158/179 extracellular" evidence="9">
    <location>
        <begin position="286"/>
        <end position="387"/>
    </location>
</feature>
<evidence type="ECO:0000256" key="8">
    <source>
        <dbReference type="ARBA" id="ARBA00023224"/>
    </source>
</evidence>
<name>A0A564Z0B7_HYMDI</name>
<proteinExistence type="inferred from homology"/>
<dbReference type="InterPro" id="IPR054714">
    <property type="entry name" value="GPR158_179_extracellular"/>
</dbReference>
<dbReference type="Gene3D" id="3.30.450.20">
    <property type="entry name" value="PAS domain"/>
    <property type="match status" value="1"/>
</dbReference>
<dbReference type="PANTHER" id="PTHR32546:SF25">
    <property type="entry name" value="MIP05539P"/>
    <property type="match status" value="1"/>
</dbReference>
<comment type="subcellular location">
    <subcellularLocation>
        <location evidence="1">Cell membrane</location>
        <topology evidence="1">Multi-pass membrane protein</topology>
    </subcellularLocation>
</comment>
<dbReference type="GO" id="GO:0004930">
    <property type="term" value="F:G protein-coupled receptor activity"/>
    <property type="evidence" value="ECO:0007669"/>
    <property type="project" value="UniProtKB-KW"/>
</dbReference>
<comment type="similarity">
    <text evidence="2">Belongs to the G-protein coupled receptor 3 family.</text>
</comment>
<keyword evidence="5" id="KW-0297">G-protein coupled receptor</keyword>
<organism evidence="10 11">
    <name type="scientific">Hymenolepis diminuta</name>
    <name type="common">Rat tapeworm</name>
    <dbReference type="NCBI Taxonomy" id="6216"/>
    <lineage>
        <taxon>Eukaryota</taxon>
        <taxon>Metazoa</taxon>
        <taxon>Spiralia</taxon>
        <taxon>Lophotrochozoa</taxon>
        <taxon>Platyhelminthes</taxon>
        <taxon>Cestoda</taxon>
        <taxon>Eucestoda</taxon>
        <taxon>Cyclophyllidea</taxon>
        <taxon>Hymenolepididae</taxon>
        <taxon>Hymenolepis</taxon>
    </lineage>
</organism>
<evidence type="ECO:0000313" key="10">
    <source>
        <dbReference type="EMBL" id="VUZ52294.1"/>
    </source>
</evidence>
<feature type="non-terminal residue" evidence="10">
    <location>
        <position position="851"/>
    </location>
</feature>
<evidence type="ECO:0000256" key="6">
    <source>
        <dbReference type="ARBA" id="ARBA00023170"/>
    </source>
</evidence>
<keyword evidence="11" id="KW-1185">Reference proteome</keyword>
<sequence>MTVDFRRTDIIKFLIVILLGGFATLFHLTTAVSPFSWYPRDNFDYIMEKMARANPNNCRYLSEADLTLPINTINQMPKYNQIPIQVWYSNRSKLLHLHNLALNRAFFFSYILQRLNDTRTGPGLLPSHIYYYFSGAADISSAPNAVNTSGIYMDTNCSYASWYISDSVNTTFPLFAPVTRRLDNWNDETNFLRIPTNDTIESTDMGAGPYSNYTAPWYRGNYFIHDTEMGINFIPDHRGTAIGKNQYATRTRLADIHGNMIESVEAFNFFGPNAPGIKETFLPVRFTRPYYDCGHSNRWIVTAVSALSDYMPRYSPIDRLRGPRMVGVTVTSMDFLRIDFNPCPQSLGNPDYFLAGTARCKSTTMCVPLSGYGFARGGYECVCQPGYRLPMQQNGPFRGIDIEQATEEEYKNGFDCIPISWRQVVPHEIAGDRLSQPGGLDTLAVQRPRRSPWYTAPYEYAKLSTDYIASTVSKALTAFWLRKKNELSPLDEFFHKVDDTVGFHDAKPIEPSHDVRSIYQGVNETCSVTVISKMNQQCSIKQEEESKPLERKRRDFDIPFYSLGNGYTFNQEAYDEVQRLIAHIDTITPENCASKSLAELQMPSGVSYGAEVQFEMEGRVALRLAHFLSAYYQNNIVGELYGNLKSGAPLNRFELFGEVYANVLSSFQIVSSGVFFDNQAFVDHEGTTWDLFAPFAYKPTMANQVAEAIDMSAQGYRNYTEQSWFRILKERWASSRQGLEKITTKPFIRSNINGTQVQRYFNFPLFYRVPKYEDGHWTEPYYECDAFFSGWIITYATPFFGYLNNRGTLDFMGVVTISVDLHQLDINQCPQSFYTPNFFKNTARCDFQNTY</sequence>
<evidence type="ECO:0000256" key="7">
    <source>
        <dbReference type="ARBA" id="ARBA00023180"/>
    </source>
</evidence>
<reference evidence="10 11" key="1">
    <citation type="submission" date="2019-07" db="EMBL/GenBank/DDBJ databases">
        <authorList>
            <person name="Jastrzebski P J."/>
            <person name="Paukszto L."/>
            <person name="Jastrzebski P J."/>
        </authorList>
    </citation>
    <scope>NUCLEOTIDE SEQUENCE [LARGE SCALE GENOMIC DNA]</scope>
    <source>
        <strain evidence="10 11">WMS-il1</strain>
    </source>
</reference>
<keyword evidence="3" id="KW-1003">Cell membrane</keyword>
<keyword evidence="6" id="KW-0675">Receptor</keyword>
<keyword evidence="8" id="KW-0807">Transducer</keyword>
<dbReference type="EMBL" id="CABIJS010000477">
    <property type="protein sequence ID" value="VUZ52294.1"/>
    <property type="molecule type" value="Genomic_DNA"/>
</dbReference>
<evidence type="ECO:0000256" key="1">
    <source>
        <dbReference type="ARBA" id="ARBA00004651"/>
    </source>
</evidence>
<evidence type="ECO:0000256" key="2">
    <source>
        <dbReference type="ARBA" id="ARBA00007242"/>
    </source>
</evidence>